<accession>A0A5F2EXJ7</accession>
<dbReference type="AlphaFoldDB" id="A0A2S0WPP9"/>
<comment type="subcellular location">
    <subcellularLocation>
        <location evidence="1">Membrane</location>
        <topology evidence="1">Multi-pass membrane protein</topology>
    </subcellularLocation>
</comment>
<keyword evidence="2" id="KW-0812">Transmembrane</keyword>
<gene>
    <name evidence="5" type="ORF">C3E78_14485</name>
</gene>
<evidence type="ECO:0000256" key="3">
    <source>
        <dbReference type="ARBA" id="ARBA00022989"/>
    </source>
</evidence>
<evidence type="ECO:0000256" key="4">
    <source>
        <dbReference type="ARBA" id="ARBA00023136"/>
    </source>
</evidence>
<sequence length="488" mass="50484">MRGDPRPETPEFGRRSAFEGLARRQVGRRDLVAHSVAVLTPSLSALGTGLALPSIVGPGFWISTVLGFGLAALLAVVFDQFSSRFTAAGSLYTYVAKGLGATVALIVGVALVLGYGILIGFGLTGGARRFEGAWTAVGGSAPDNQAGWILVLLSAATCLLVMRRGIRWSTRAAFGAETVSILLLLTIFSVWVVRYGMPSAEAFSLSGASVEHVLAGAGMIAALTVAFESCASLGLETERPQGAVPAAMRTSLLVTGGLFLTANLVGTLAPPDDGPLWNRRWFNVEAQISWPDAVALVILGVSLLALALCAWTALSRLLFSFAREGIVWSALGRTGRGGVPVIAMWCILPLALLVPFAAWVEGGSATAVSGHLLGASTTIMCVAYACAALALVPFLRTLDEVRARAVVASGLAFLGVSAVAAHRVVREAGQGSCWAAGLLGGVVVAGLAWRLAIRSRMPQGAVRVGAHDVGLVHEVLLAGGPEGKELRA</sequence>
<keyword evidence="4" id="KW-0472">Membrane</keyword>
<reference evidence="6" key="1">
    <citation type="submission" date="2018-01" db="EMBL/GenBank/DDBJ databases">
        <authorList>
            <person name="Li J."/>
        </authorList>
    </citation>
    <scope>NUCLEOTIDE SEQUENCE [LARGE SCALE GENOMIC DNA]</scope>
    <source>
        <strain evidence="6">592</strain>
    </source>
</reference>
<dbReference type="PANTHER" id="PTHR42770:SF16">
    <property type="entry name" value="AMINO ACID PERMEASE"/>
    <property type="match status" value="1"/>
</dbReference>
<dbReference type="PANTHER" id="PTHR42770">
    <property type="entry name" value="AMINO ACID TRANSPORTER-RELATED"/>
    <property type="match status" value="1"/>
</dbReference>
<organism evidence="5 6">
    <name type="scientific">Aeromicrobium chenweiae</name>
    <dbReference type="NCBI Taxonomy" id="2079793"/>
    <lineage>
        <taxon>Bacteria</taxon>
        <taxon>Bacillati</taxon>
        <taxon>Actinomycetota</taxon>
        <taxon>Actinomycetes</taxon>
        <taxon>Propionibacteriales</taxon>
        <taxon>Nocardioidaceae</taxon>
        <taxon>Aeromicrobium</taxon>
    </lineage>
</organism>
<dbReference type="InterPro" id="IPR050367">
    <property type="entry name" value="APC_superfamily"/>
</dbReference>
<dbReference type="InterPro" id="IPR004841">
    <property type="entry name" value="AA-permease/SLC12A_dom"/>
</dbReference>
<evidence type="ECO:0000256" key="1">
    <source>
        <dbReference type="ARBA" id="ARBA00004141"/>
    </source>
</evidence>
<evidence type="ECO:0000313" key="6">
    <source>
        <dbReference type="Proteomes" id="UP000244384"/>
    </source>
</evidence>
<dbReference type="EMBL" id="CP026952">
    <property type="protein sequence ID" value="AWB93319.1"/>
    <property type="molecule type" value="Genomic_DNA"/>
</dbReference>
<dbReference type="PIRSF" id="PIRSF006060">
    <property type="entry name" value="AA_transporter"/>
    <property type="match status" value="1"/>
</dbReference>
<dbReference type="GO" id="GO:0016020">
    <property type="term" value="C:membrane"/>
    <property type="evidence" value="ECO:0007669"/>
    <property type="project" value="UniProtKB-SubCell"/>
</dbReference>
<keyword evidence="6" id="KW-1185">Reference proteome</keyword>
<dbReference type="GO" id="GO:0055085">
    <property type="term" value="P:transmembrane transport"/>
    <property type="evidence" value="ECO:0007669"/>
    <property type="project" value="InterPro"/>
</dbReference>
<proteinExistence type="predicted"/>
<dbReference type="Proteomes" id="UP000244384">
    <property type="component" value="Chromosome"/>
</dbReference>
<evidence type="ECO:0000313" key="5">
    <source>
        <dbReference type="EMBL" id="AWB93319.1"/>
    </source>
</evidence>
<keyword evidence="3" id="KW-1133">Transmembrane helix</keyword>
<evidence type="ECO:0000256" key="2">
    <source>
        <dbReference type="ARBA" id="ARBA00022692"/>
    </source>
</evidence>
<dbReference type="Pfam" id="PF00324">
    <property type="entry name" value="AA_permease"/>
    <property type="match status" value="1"/>
</dbReference>
<dbReference type="OrthoDB" id="3790922at2"/>
<name>A0A2S0WPP9_9ACTN</name>
<dbReference type="KEGG" id="aez:C3E78_14485"/>
<accession>A0A2S0WPP9</accession>
<dbReference type="Gene3D" id="1.20.1740.10">
    <property type="entry name" value="Amino acid/polyamine transporter I"/>
    <property type="match status" value="1"/>
</dbReference>
<protein>
    <submittedName>
        <fullName evidence="5">Uncharacterized protein</fullName>
    </submittedName>
</protein>
<dbReference type="RefSeq" id="WP_108579581.1">
    <property type="nucleotide sequence ID" value="NZ_CP026952.1"/>
</dbReference>